<feature type="compositionally biased region" description="Low complexity" evidence="2">
    <location>
        <begin position="241"/>
        <end position="253"/>
    </location>
</feature>
<keyword evidence="4" id="KW-1185">Reference proteome</keyword>
<dbReference type="EMBL" id="CM010721">
    <property type="protein sequence ID" value="RZC68452.1"/>
    <property type="molecule type" value="Genomic_DNA"/>
</dbReference>
<accession>A0A4Y7K800</accession>
<protein>
    <submittedName>
        <fullName evidence="3">Uncharacterized protein</fullName>
    </submittedName>
</protein>
<feature type="compositionally biased region" description="Basic and acidic residues" evidence="2">
    <location>
        <begin position="161"/>
        <end position="178"/>
    </location>
</feature>
<dbReference type="OrthoDB" id="1294694at2759"/>
<feature type="compositionally biased region" description="Polar residues" evidence="2">
    <location>
        <begin position="254"/>
        <end position="282"/>
    </location>
</feature>
<proteinExistence type="predicted"/>
<feature type="region of interest" description="Disordered" evidence="2">
    <location>
        <begin position="16"/>
        <end position="54"/>
    </location>
</feature>
<organism evidence="3 4">
    <name type="scientific">Papaver somniferum</name>
    <name type="common">Opium poppy</name>
    <dbReference type="NCBI Taxonomy" id="3469"/>
    <lineage>
        <taxon>Eukaryota</taxon>
        <taxon>Viridiplantae</taxon>
        <taxon>Streptophyta</taxon>
        <taxon>Embryophyta</taxon>
        <taxon>Tracheophyta</taxon>
        <taxon>Spermatophyta</taxon>
        <taxon>Magnoliopsida</taxon>
        <taxon>Ranunculales</taxon>
        <taxon>Papaveraceae</taxon>
        <taxon>Papaveroideae</taxon>
        <taxon>Papaver</taxon>
    </lineage>
</organism>
<sequence>MARDLFFGDSALRRKYESTTKKQKEQKRRAKASSTAIANPMYTRQGGNPRNVQQSQFIGDKNKEGQEHQLNDFSNRLQAAQSMVHDGNGVGRTGRALPSHAPIESPVDGGRGGGRTRHVLPSRSPIESPVLQRSRAGGISCAVHPMESPLNNDFLLTPRISPREHRTGVHRNLEKEYNGLHSPMRSQGRRSVPPPTENEIQQRSNQLHNNRTQASLQPSRRSTQKVIQSSTSHQSQHNALRSSSSQQSRRSQQWNNLHDSPAENHNFSQPNRSRSASNSPVGNNEEVGYSLQDGRTQRTTRKKTTNLAVAKRGKEKVSVYVFKEKFCGHYRHELINSIGSWVRQRDNCPLTYDKFDDMPEQKIARVIQNVRDHFILVPDDEVAVKVIKDVMRNAYKAYRHKLRLAYIKAGGDGFAGSDGHLEALAHPPEDFLNKRDWAHMCEHFTTDAFKKNSERGRLAAAAKQLNGINHSNGNKSFTSIEYELLQAGEPCDPVTFFRRTHDPEKKINAKCKEMSEKMKAMKEAADRGETNDTPEEIFNKVRNAGCSGKRRRKAHPTNYSLYQKKEEEMAELKVRMASLEQENKRLKKETGPNATKKWLNEYLVKNGMPAMELSSEDEAEDDDEDADVHGSQIHEHRDAFEGSDMEAEEEDVEAFADGQEEDDEENPDRELEEDDEEEYVEV</sequence>
<dbReference type="Pfam" id="PF03004">
    <property type="entry name" value="Transposase_24"/>
    <property type="match status" value="1"/>
</dbReference>
<evidence type="ECO:0000256" key="1">
    <source>
        <dbReference type="SAM" id="Coils"/>
    </source>
</evidence>
<feature type="compositionally biased region" description="Polar residues" evidence="2">
    <location>
        <begin position="198"/>
        <end position="240"/>
    </location>
</feature>
<evidence type="ECO:0000313" key="3">
    <source>
        <dbReference type="EMBL" id="RZC68452.1"/>
    </source>
</evidence>
<feature type="region of interest" description="Disordered" evidence="2">
    <location>
        <begin position="614"/>
        <end position="682"/>
    </location>
</feature>
<feature type="compositionally biased region" description="Polar residues" evidence="2">
    <location>
        <begin position="45"/>
        <end position="54"/>
    </location>
</feature>
<feature type="region of interest" description="Disordered" evidence="2">
    <location>
        <begin position="159"/>
        <end position="306"/>
    </location>
</feature>
<dbReference type="InterPro" id="IPR004252">
    <property type="entry name" value="Probable_transposase_24"/>
</dbReference>
<dbReference type="PANTHER" id="PTHR33499">
    <property type="entry name" value="OS12G0282400 PROTEIN-RELATED"/>
    <property type="match status" value="1"/>
</dbReference>
<name>A0A4Y7K800_PAPSO</name>
<dbReference type="Gramene" id="RZC68452">
    <property type="protein sequence ID" value="RZC68452"/>
    <property type="gene ID" value="C5167_031703"/>
</dbReference>
<feature type="coiled-coil region" evidence="1">
    <location>
        <begin position="562"/>
        <end position="589"/>
    </location>
</feature>
<gene>
    <name evidence="3" type="ORF">C5167_031703</name>
</gene>
<dbReference type="PANTHER" id="PTHR33499:SF11">
    <property type="entry name" value="NO APICAL MERISTEM-ASSOCIATED C-TERMINAL DOMAIN-CONTAINING PROTEIN"/>
    <property type="match status" value="1"/>
</dbReference>
<feature type="region of interest" description="Disordered" evidence="2">
    <location>
        <begin position="88"/>
        <end position="133"/>
    </location>
</feature>
<dbReference type="Proteomes" id="UP000316621">
    <property type="component" value="Chromosome 7"/>
</dbReference>
<feature type="coiled-coil region" evidence="1">
    <location>
        <begin position="504"/>
        <end position="531"/>
    </location>
</feature>
<feature type="compositionally biased region" description="Acidic residues" evidence="2">
    <location>
        <begin position="614"/>
        <end position="626"/>
    </location>
</feature>
<dbReference type="AlphaFoldDB" id="A0A4Y7K800"/>
<keyword evidence="1" id="KW-0175">Coiled coil</keyword>
<reference evidence="3 4" key="1">
    <citation type="journal article" date="2018" name="Science">
        <title>The opium poppy genome and morphinan production.</title>
        <authorList>
            <person name="Guo L."/>
            <person name="Winzer T."/>
            <person name="Yang X."/>
            <person name="Li Y."/>
            <person name="Ning Z."/>
            <person name="He Z."/>
            <person name="Teodor R."/>
            <person name="Lu Y."/>
            <person name="Bowser T.A."/>
            <person name="Graham I.A."/>
            <person name="Ye K."/>
        </authorList>
    </citation>
    <scope>NUCLEOTIDE SEQUENCE [LARGE SCALE GENOMIC DNA]</scope>
    <source>
        <strain evidence="4">cv. HN1</strain>
        <tissue evidence="3">Leaves</tissue>
    </source>
</reference>
<feature type="compositionally biased region" description="Acidic residues" evidence="2">
    <location>
        <begin position="641"/>
        <end position="682"/>
    </location>
</feature>
<evidence type="ECO:0000313" key="4">
    <source>
        <dbReference type="Proteomes" id="UP000316621"/>
    </source>
</evidence>
<evidence type="ECO:0000256" key="2">
    <source>
        <dbReference type="SAM" id="MobiDB-lite"/>
    </source>
</evidence>